<keyword evidence="4" id="KW-1185">Reference proteome</keyword>
<evidence type="ECO:0000313" key="4">
    <source>
        <dbReference type="Proteomes" id="UP000315891"/>
    </source>
</evidence>
<accession>A0A516V3P0</accession>
<dbReference type="Gene3D" id="2.40.420.20">
    <property type="match status" value="1"/>
</dbReference>
<dbReference type="PANTHER" id="PTHR30469">
    <property type="entry name" value="MULTIDRUG RESISTANCE PROTEIN MDTA"/>
    <property type="match status" value="1"/>
</dbReference>
<dbReference type="OrthoDB" id="8738918at2"/>
<dbReference type="GO" id="GO:1990281">
    <property type="term" value="C:efflux pump complex"/>
    <property type="evidence" value="ECO:0007669"/>
    <property type="project" value="TreeGrafter"/>
</dbReference>
<feature type="chain" id="PRO_5022161711" evidence="2">
    <location>
        <begin position="26"/>
        <end position="424"/>
    </location>
</feature>
<dbReference type="GO" id="GO:0015562">
    <property type="term" value="F:efflux transmembrane transporter activity"/>
    <property type="evidence" value="ECO:0007669"/>
    <property type="project" value="TreeGrafter"/>
</dbReference>
<name>A0A516V3P0_9GAMM</name>
<dbReference type="PANTHER" id="PTHR30469:SF15">
    <property type="entry name" value="HLYD FAMILY OF SECRETION PROTEINS"/>
    <property type="match status" value="1"/>
</dbReference>
<protein>
    <submittedName>
        <fullName evidence="3">HlyD family efflux transporter periplasmic adaptor subunit</fullName>
    </submittedName>
</protein>
<dbReference type="AlphaFoldDB" id="A0A516V3P0"/>
<dbReference type="PROSITE" id="PS51257">
    <property type="entry name" value="PROKAR_LIPOPROTEIN"/>
    <property type="match status" value="1"/>
</dbReference>
<feature type="region of interest" description="Disordered" evidence="1">
    <location>
        <begin position="402"/>
        <end position="424"/>
    </location>
</feature>
<gene>
    <name evidence="3" type="ORF">FNZ56_04310</name>
</gene>
<evidence type="ECO:0000313" key="3">
    <source>
        <dbReference type="EMBL" id="QDQ73150.1"/>
    </source>
</evidence>
<dbReference type="RefSeq" id="WP_143878663.1">
    <property type="nucleotide sequence ID" value="NZ_BAABLZ010000001.1"/>
</dbReference>
<sequence>MTGSRKLASVVLAGMVLALAGCGKADEAGALTERIEPGTLDLSVQAQGELKATKSTPLLIPGPQWTARQLSWTLPDGSRVKAGDLVARFSAVQSEQDLAQALVDLQRNAIARIGKQAELGEQRGQLDVDIAQVASQLAIARRYANAGQIAVSRNTVLDAVQDKQFLETKQGILDWRRGQSNVRGRAELAVLDAQRATYSLNAEQKQSDLQALDLRAPHDGVLVLESDWSGEKPHVGSNLYAGNPLATLPDTASMEVELAIPQVQAQGIRVGNLVELHPSGAPLEKAASKITWIAAAAQTRSRESPVKYLMMKASVPAESVRRYGWIPGQRFDARIVLLHARNAFSVPNLAIDDSGDDTTVEVRSGNDSIVRKVRLGVRGATRSQVLQGLSAGDVVVLDHGARKSALEEDAPDAKADRGDPGDGT</sequence>
<dbReference type="EMBL" id="CP041742">
    <property type="protein sequence ID" value="QDQ73150.1"/>
    <property type="molecule type" value="Genomic_DNA"/>
</dbReference>
<evidence type="ECO:0000256" key="1">
    <source>
        <dbReference type="SAM" id="MobiDB-lite"/>
    </source>
</evidence>
<reference evidence="3 4" key="1">
    <citation type="submission" date="2019-07" db="EMBL/GenBank/DDBJ databases">
        <title>Lysobacter weifangensis sp. nov., isolated from bensulfuron-methyl contaminated farmland soil.</title>
        <authorList>
            <person name="Zhao H."/>
        </authorList>
    </citation>
    <scope>NUCLEOTIDE SEQUENCE [LARGE SCALE GENOMIC DNA]</scope>
    <source>
        <strain evidence="3 4">CC-Bw-6</strain>
    </source>
</reference>
<proteinExistence type="predicted"/>
<dbReference type="Proteomes" id="UP000315891">
    <property type="component" value="Chromosome"/>
</dbReference>
<keyword evidence="2" id="KW-0732">Signal</keyword>
<feature type="signal peptide" evidence="2">
    <location>
        <begin position="1"/>
        <end position="25"/>
    </location>
</feature>
<organism evidence="3 4">
    <name type="scientific">Pseudoluteimonas lycopersici</name>
    <dbReference type="NCBI Taxonomy" id="1324796"/>
    <lineage>
        <taxon>Bacteria</taxon>
        <taxon>Pseudomonadati</taxon>
        <taxon>Pseudomonadota</taxon>
        <taxon>Gammaproteobacteria</taxon>
        <taxon>Lysobacterales</taxon>
        <taxon>Lysobacteraceae</taxon>
        <taxon>Pseudoluteimonas</taxon>
    </lineage>
</organism>
<dbReference type="Gene3D" id="2.40.30.170">
    <property type="match status" value="1"/>
</dbReference>
<evidence type="ECO:0000256" key="2">
    <source>
        <dbReference type="SAM" id="SignalP"/>
    </source>
</evidence>